<sequence length="94" mass="11031">MALREKVLRKKAQKFELKGLQKHKVTMGYIPALEEILHEIHVTNLPKPSDYDNRKDLVRVFNEIAKEIYGNFLYITSLNHILPQCIHAMSFSYC</sequence>
<proteinExistence type="predicted"/>
<evidence type="ECO:0000313" key="2">
    <source>
        <dbReference type="Proteomes" id="UP001642360"/>
    </source>
</evidence>
<keyword evidence="2" id="KW-1185">Reference proteome</keyword>
<organism evidence="1 2">
    <name type="scientific">Ilex paraguariensis</name>
    <name type="common">yerba mate</name>
    <dbReference type="NCBI Taxonomy" id="185542"/>
    <lineage>
        <taxon>Eukaryota</taxon>
        <taxon>Viridiplantae</taxon>
        <taxon>Streptophyta</taxon>
        <taxon>Embryophyta</taxon>
        <taxon>Tracheophyta</taxon>
        <taxon>Spermatophyta</taxon>
        <taxon>Magnoliopsida</taxon>
        <taxon>eudicotyledons</taxon>
        <taxon>Gunneridae</taxon>
        <taxon>Pentapetalae</taxon>
        <taxon>asterids</taxon>
        <taxon>campanulids</taxon>
        <taxon>Aquifoliales</taxon>
        <taxon>Aquifoliaceae</taxon>
        <taxon>Ilex</taxon>
    </lineage>
</organism>
<name>A0ABC8SBI5_9AQUA</name>
<reference evidence="1 2" key="1">
    <citation type="submission" date="2024-02" db="EMBL/GenBank/DDBJ databases">
        <authorList>
            <person name="Vignale AGUSTIN F."/>
            <person name="Sosa J E."/>
            <person name="Modenutti C."/>
        </authorList>
    </citation>
    <scope>NUCLEOTIDE SEQUENCE [LARGE SCALE GENOMIC DNA]</scope>
</reference>
<dbReference type="Proteomes" id="UP001642360">
    <property type="component" value="Unassembled WGS sequence"/>
</dbReference>
<protein>
    <submittedName>
        <fullName evidence="1">Uncharacterized protein</fullName>
    </submittedName>
</protein>
<accession>A0ABC8SBI5</accession>
<comment type="caution">
    <text evidence="1">The sequence shown here is derived from an EMBL/GenBank/DDBJ whole genome shotgun (WGS) entry which is preliminary data.</text>
</comment>
<evidence type="ECO:0000313" key="1">
    <source>
        <dbReference type="EMBL" id="CAK9154475.1"/>
    </source>
</evidence>
<dbReference type="EMBL" id="CAUOFW020002532">
    <property type="protein sequence ID" value="CAK9154475.1"/>
    <property type="molecule type" value="Genomic_DNA"/>
</dbReference>
<gene>
    <name evidence="1" type="ORF">ILEXP_LOCUS22794</name>
</gene>
<dbReference type="AlphaFoldDB" id="A0ABC8SBI5"/>